<dbReference type="GeneID" id="27309981"/>
<name>A0A0D1XWI7_9PEZI</name>
<dbReference type="InParanoid" id="A0A0D1XWI7"/>
<dbReference type="HOGENOM" id="CLU_029134_0_0_1"/>
<feature type="compositionally biased region" description="Low complexity" evidence="2">
    <location>
        <begin position="154"/>
        <end position="164"/>
    </location>
</feature>
<dbReference type="STRING" id="253628.A0A0D1XWI7"/>
<dbReference type="EMBL" id="KN847533">
    <property type="protein sequence ID" value="KIW07136.1"/>
    <property type="molecule type" value="Genomic_DNA"/>
</dbReference>
<dbReference type="InterPro" id="IPR048743">
    <property type="entry name" value="AME1"/>
</dbReference>
<feature type="region of interest" description="Disordered" evidence="2">
    <location>
        <begin position="1"/>
        <end position="349"/>
    </location>
</feature>
<evidence type="ECO:0000256" key="2">
    <source>
        <dbReference type="SAM" id="MobiDB-lite"/>
    </source>
</evidence>
<dbReference type="RefSeq" id="XP_016217005.1">
    <property type="nucleotide sequence ID" value="XM_016354989.1"/>
</dbReference>
<sequence length="563" mass="62828">MAPQEKQERRLARQRGAGPRELKNASFSFSFGVPALQSQPTRDKTPQPRQSQPQRTPAAHVSTGKRKREAPASRLSAAHSAKKAKTPLVLKQSDELDELSPEVSAPIDKSELPQLRRVSIPILPLNKPLEQRPPESPDRRPPREERGRSRTRKSIVSLSYSLSRSRLDTLTEGDEAEIADSAREADILTTTTRATPSTQRRSVKGRSTSRRSSSSGPFDGGTSSFLRNQAAQSTRREKLEIPNDGTHSEDELTPAPMKVSRKTSQVNILADTDADGSGEDGEQDELSPQQDATTNESIASGRTPLTDRSTNTTRPPLEKGKRDQDETSEPVRKKQKTATSEKSAKTTSKGGAKIPITVYKRTKLAEDDPLGIDPDPIPSLNASDVLSQISTEIINAYISNVPDVTRRSTAVQSKSSVKKTMLHQMQALQQFRDNLSDALRSITFAQYSFYKFSGEVRRMKKRKRELRAELIARRKEREEIEIEIDRVRSQHLERESVDEKTRKLIDDIESIEEAIRRGRSRESADERPEVGFLATAEEIGNRVGVLKRINEFNAFLARAAEAL</sequence>
<dbReference type="OrthoDB" id="5377952at2759"/>
<protein>
    <recommendedName>
        <fullName evidence="3">Inner kinetochore subunit AME1 domain-containing protein</fullName>
    </recommendedName>
</protein>
<accession>A0A0D1XWI7</accession>
<organism evidence="4 5">
    <name type="scientific">Verruconis gallopava</name>
    <dbReference type="NCBI Taxonomy" id="253628"/>
    <lineage>
        <taxon>Eukaryota</taxon>
        <taxon>Fungi</taxon>
        <taxon>Dikarya</taxon>
        <taxon>Ascomycota</taxon>
        <taxon>Pezizomycotina</taxon>
        <taxon>Dothideomycetes</taxon>
        <taxon>Pleosporomycetidae</taxon>
        <taxon>Venturiales</taxon>
        <taxon>Sympoventuriaceae</taxon>
        <taxon>Verruconis</taxon>
    </lineage>
</organism>
<feature type="compositionally biased region" description="Low complexity" evidence="2">
    <location>
        <begin position="337"/>
        <end position="349"/>
    </location>
</feature>
<evidence type="ECO:0000313" key="5">
    <source>
        <dbReference type="Proteomes" id="UP000053259"/>
    </source>
</evidence>
<feature type="compositionally biased region" description="Basic and acidic residues" evidence="2">
    <location>
        <begin position="129"/>
        <end position="148"/>
    </location>
</feature>
<evidence type="ECO:0000256" key="1">
    <source>
        <dbReference type="SAM" id="Coils"/>
    </source>
</evidence>
<feature type="compositionally biased region" description="Polar residues" evidence="2">
    <location>
        <begin position="221"/>
        <end position="233"/>
    </location>
</feature>
<dbReference type="Pfam" id="PF20994">
    <property type="entry name" value="CENPU"/>
    <property type="match status" value="1"/>
</dbReference>
<feature type="compositionally biased region" description="Low complexity" evidence="2">
    <location>
        <begin position="189"/>
        <end position="200"/>
    </location>
</feature>
<feature type="compositionally biased region" description="Polar residues" evidence="2">
    <location>
        <begin position="286"/>
        <end position="300"/>
    </location>
</feature>
<proteinExistence type="predicted"/>
<evidence type="ECO:0000259" key="3">
    <source>
        <dbReference type="Pfam" id="PF20994"/>
    </source>
</evidence>
<evidence type="ECO:0000313" key="4">
    <source>
        <dbReference type="EMBL" id="KIW07136.1"/>
    </source>
</evidence>
<keyword evidence="5" id="KW-1185">Reference proteome</keyword>
<feature type="coiled-coil region" evidence="1">
    <location>
        <begin position="456"/>
        <end position="483"/>
    </location>
</feature>
<feature type="compositionally biased region" description="Acidic residues" evidence="2">
    <location>
        <begin position="272"/>
        <end position="285"/>
    </location>
</feature>
<gene>
    <name evidence="4" type="ORF">PV09_02008</name>
</gene>
<dbReference type="VEuPathDB" id="FungiDB:PV09_02008"/>
<feature type="compositionally biased region" description="Basic and acidic residues" evidence="2">
    <location>
        <begin position="316"/>
        <end position="332"/>
    </location>
</feature>
<feature type="compositionally biased region" description="Basic and acidic residues" evidence="2">
    <location>
        <begin position="1"/>
        <end position="11"/>
    </location>
</feature>
<feature type="compositionally biased region" description="Low complexity" evidence="2">
    <location>
        <begin position="47"/>
        <end position="57"/>
    </location>
</feature>
<feature type="domain" description="Inner kinetochore subunit AME1" evidence="3">
    <location>
        <begin position="378"/>
        <end position="557"/>
    </location>
</feature>
<reference evidence="4 5" key="1">
    <citation type="submission" date="2015-01" db="EMBL/GenBank/DDBJ databases">
        <title>The Genome Sequence of Ochroconis gallopava CBS43764.</title>
        <authorList>
            <consortium name="The Broad Institute Genomics Platform"/>
            <person name="Cuomo C."/>
            <person name="de Hoog S."/>
            <person name="Gorbushina A."/>
            <person name="Stielow B."/>
            <person name="Teixiera M."/>
            <person name="Abouelleil A."/>
            <person name="Chapman S.B."/>
            <person name="Priest M."/>
            <person name="Young S.K."/>
            <person name="Wortman J."/>
            <person name="Nusbaum C."/>
            <person name="Birren B."/>
        </authorList>
    </citation>
    <scope>NUCLEOTIDE SEQUENCE [LARGE SCALE GENOMIC DNA]</scope>
    <source>
        <strain evidence="4 5">CBS 43764</strain>
    </source>
</reference>
<feature type="compositionally biased region" description="Basic and acidic residues" evidence="2">
    <location>
        <begin position="234"/>
        <end position="250"/>
    </location>
</feature>
<keyword evidence="1" id="KW-0175">Coiled coil</keyword>
<dbReference type="AlphaFoldDB" id="A0A0D1XWI7"/>
<dbReference type="Proteomes" id="UP000053259">
    <property type="component" value="Unassembled WGS sequence"/>
</dbReference>